<comment type="caution">
    <text evidence="1">The sequence shown here is derived from an EMBL/GenBank/DDBJ whole genome shotgun (WGS) entry which is preliminary data.</text>
</comment>
<sequence length="126" mass="12987">MLAVLAASISTPGLATQGLSCASAEGTARIGMTIGTAGGLAIVGATLRAGENAWVTDPAYGEGAIFTIGQHYADETELKADFFDEDINEKLAELRLVRAQEGDDVAQAGTLRVIGVGAWTVSCEEQ</sequence>
<gene>
    <name evidence="1" type="ORF">IC608_05050</name>
</gene>
<protein>
    <submittedName>
        <fullName evidence="1">Uncharacterized protein</fullName>
    </submittedName>
</protein>
<accession>A0A927FRT5</accession>
<dbReference type="EMBL" id="JACYFU010000001">
    <property type="protein sequence ID" value="MBD8064841.1"/>
    <property type="molecule type" value="Genomic_DNA"/>
</dbReference>
<dbReference type="RefSeq" id="WP_191773204.1">
    <property type="nucleotide sequence ID" value="NZ_JACYFU010000001.1"/>
</dbReference>
<name>A0A927FRT5_9HYPH</name>
<dbReference type="Proteomes" id="UP000654108">
    <property type="component" value="Unassembled WGS sequence"/>
</dbReference>
<proteinExistence type="predicted"/>
<dbReference type="AlphaFoldDB" id="A0A927FRT5"/>
<keyword evidence="2" id="KW-1185">Reference proteome</keyword>
<reference evidence="1" key="1">
    <citation type="submission" date="2020-09" db="EMBL/GenBank/DDBJ databases">
        <title>Genome seq and assembly of Devosia sp.</title>
        <authorList>
            <person name="Chhetri G."/>
        </authorList>
    </citation>
    <scope>NUCLEOTIDE SEQUENCE</scope>
    <source>
        <strain evidence="1">PTR5</strain>
    </source>
</reference>
<organism evidence="1 2">
    <name type="scientific">Devosia oryzisoli</name>
    <dbReference type="NCBI Taxonomy" id="2774138"/>
    <lineage>
        <taxon>Bacteria</taxon>
        <taxon>Pseudomonadati</taxon>
        <taxon>Pseudomonadota</taxon>
        <taxon>Alphaproteobacteria</taxon>
        <taxon>Hyphomicrobiales</taxon>
        <taxon>Devosiaceae</taxon>
        <taxon>Devosia</taxon>
    </lineage>
</organism>
<evidence type="ECO:0000313" key="2">
    <source>
        <dbReference type="Proteomes" id="UP000654108"/>
    </source>
</evidence>
<evidence type="ECO:0000313" key="1">
    <source>
        <dbReference type="EMBL" id="MBD8064841.1"/>
    </source>
</evidence>